<dbReference type="InterPro" id="IPR017871">
    <property type="entry name" value="ABC_transporter-like_CS"/>
</dbReference>
<reference evidence="7" key="1">
    <citation type="journal article" date="2019" name="Int. J. Syst. Evol. Microbiol.">
        <title>The Global Catalogue of Microorganisms (GCM) 10K type strain sequencing project: providing services to taxonomists for standard genome sequencing and annotation.</title>
        <authorList>
            <consortium name="The Broad Institute Genomics Platform"/>
            <consortium name="The Broad Institute Genome Sequencing Center for Infectious Disease"/>
            <person name="Wu L."/>
            <person name="Ma J."/>
        </authorList>
    </citation>
    <scope>NUCLEOTIDE SEQUENCE [LARGE SCALE GENOMIC DNA]</scope>
    <source>
        <strain evidence="7">JCM 16703</strain>
    </source>
</reference>
<sequence length="324" mass="32862">MSRPLPSVADLGRWARVGDAVRVRAVRMVFDDVLALDAVDLDVAGGRVHGVLGPNGAGKTTLLGLLLGLLAPRSGSVEVLGVPVVRGAVLPAGVAGFLDAPGLYPGLTARANLMAVARLAGAGGAAGSRVADALSRVGLAEVADDRVRGFSLGMRQRLGLAGALVTEPRLVILDEPANGLDPQGRRLVQAVLEDLAADGAAVVVSSHRMDDLADWCDEATVLAAGRAVFSGPLAKLAAECGPLEHRVVVAEPQRARAIAETLPGLTVLPSPRTAPDTVVVRGETAAIEEFAAAVVGAGAGLRSLAPVVSPLEAAFVRLTGGEEA</sequence>
<feature type="domain" description="ABC transporter" evidence="5">
    <location>
        <begin position="21"/>
        <end position="249"/>
    </location>
</feature>
<dbReference type="PROSITE" id="PS50893">
    <property type="entry name" value="ABC_TRANSPORTER_2"/>
    <property type="match status" value="1"/>
</dbReference>
<evidence type="ECO:0000256" key="2">
    <source>
        <dbReference type="ARBA" id="ARBA00022448"/>
    </source>
</evidence>
<dbReference type="InterPro" id="IPR027417">
    <property type="entry name" value="P-loop_NTPase"/>
</dbReference>
<dbReference type="SMART" id="SM00382">
    <property type="entry name" value="AAA"/>
    <property type="match status" value="1"/>
</dbReference>
<evidence type="ECO:0000313" key="6">
    <source>
        <dbReference type="EMBL" id="GAA4114740.1"/>
    </source>
</evidence>
<evidence type="ECO:0000313" key="7">
    <source>
        <dbReference type="Proteomes" id="UP001501495"/>
    </source>
</evidence>
<dbReference type="GO" id="GO:0005524">
    <property type="term" value="F:ATP binding"/>
    <property type="evidence" value="ECO:0007669"/>
    <property type="project" value="UniProtKB-KW"/>
</dbReference>
<dbReference type="PANTHER" id="PTHR43335">
    <property type="entry name" value="ABC TRANSPORTER, ATP-BINDING PROTEIN"/>
    <property type="match status" value="1"/>
</dbReference>
<dbReference type="Pfam" id="PF00005">
    <property type="entry name" value="ABC_tran"/>
    <property type="match status" value="1"/>
</dbReference>
<dbReference type="PROSITE" id="PS00211">
    <property type="entry name" value="ABC_TRANSPORTER_1"/>
    <property type="match status" value="1"/>
</dbReference>
<dbReference type="InterPro" id="IPR003593">
    <property type="entry name" value="AAA+_ATPase"/>
</dbReference>
<evidence type="ECO:0000256" key="1">
    <source>
        <dbReference type="ARBA" id="ARBA00005417"/>
    </source>
</evidence>
<keyword evidence="3" id="KW-0547">Nucleotide-binding</keyword>
<dbReference type="PANTHER" id="PTHR43335:SF4">
    <property type="entry name" value="ABC TRANSPORTER, ATP-BINDING PROTEIN"/>
    <property type="match status" value="1"/>
</dbReference>
<protein>
    <submittedName>
        <fullName evidence="6">ABC transporter ATP-binding protein</fullName>
    </submittedName>
</protein>
<proteinExistence type="inferred from homology"/>
<evidence type="ECO:0000256" key="3">
    <source>
        <dbReference type="ARBA" id="ARBA00022741"/>
    </source>
</evidence>
<dbReference type="Gene3D" id="3.40.50.300">
    <property type="entry name" value="P-loop containing nucleotide triphosphate hydrolases"/>
    <property type="match status" value="1"/>
</dbReference>
<dbReference type="SUPFAM" id="SSF52540">
    <property type="entry name" value="P-loop containing nucleoside triphosphate hydrolases"/>
    <property type="match status" value="1"/>
</dbReference>
<dbReference type="EMBL" id="BAAAZH010000010">
    <property type="protein sequence ID" value="GAA4114740.1"/>
    <property type="molecule type" value="Genomic_DNA"/>
</dbReference>
<keyword evidence="4 6" id="KW-0067">ATP-binding</keyword>
<accession>A0ABP7XFG4</accession>
<keyword evidence="7" id="KW-1185">Reference proteome</keyword>
<dbReference type="Proteomes" id="UP001501495">
    <property type="component" value="Unassembled WGS sequence"/>
</dbReference>
<keyword evidence="2" id="KW-0813">Transport</keyword>
<evidence type="ECO:0000256" key="4">
    <source>
        <dbReference type="ARBA" id="ARBA00022840"/>
    </source>
</evidence>
<gene>
    <name evidence="6" type="ORF">GCM10022215_13050</name>
</gene>
<evidence type="ECO:0000259" key="5">
    <source>
        <dbReference type="PROSITE" id="PS50893"/>
    </source>
</evidence>
<organism evidence="6 7">
    <name type="scientific">Nocardioides fonticola</name>
    <dbReference type="NCBI Taxonomy" id="450363"/>
    <lineage>
        <taxon>Bacteria</taxon>
        <taxon>Bacillati</taxon>
        <taxon>Actinomycetota</taxon>
        <taxon>Actinomycetes</taxon>
        <taxon>Propionibacteriales</taxon>
        <taxon>Nocardioidaceae</taxon>
        <taxon>Nocardioides</taxon>
    </lineage>
</organism>
<comment type="similarity">
    <text evidence="1">Belongs to the ABC transporter superfamily.</text>
</comment>
<name>A0ABP7XFG4_9ACTN</name>
<comment type="caution">
    <text evidence="6">The sequence shown here is derived from an EMBL/GenBank/DDBJ whole genome shotgun (WGS) entry which is preliminary data.</text>
</comment>
<dbReference type="InterPro" id="IPR003439">
    <property type="entry name" value="ABC_transporter-like_ATP-bd"/>
</dbReference>